<dbReference type="Pfam" id="PF09335">
    <property type="entry name" value="VTT_dom"/>
    <property type="match status" value="1"/>
</dbReference>
<comment type="subcellular location">
    <subcellularLocation>
        <location evidence="1">Cell membrane</location>
        <topology evidence="1">Multi-pass membrane protein</topology>
    </subcellularLocation>
</comment>
<evidence type="ECO:0000256" key="3">
    <source>
        <dbReference type="ARBA" id="ARBA00022692"/>
    </source>
</evidence>
<dbReference type="InterPro" id="IPR051311">
    <property type="entry name" value="DedA_domain"/>
</dbReference>
<protein>
    <submittedName>
        <fullName evidence="8">DedA family protein/thiosulfate sulfurtransferase GlpE</fullName>
    </submittedName>
</protein>
<comment type="caution">
    <text evidence="8">The sequence shown here is derived from an EMBL/GenBank/DDBJ whole genome shotgun (WGS) entry which is preliminary data.</text>
</comment>
<gene>
    <name evidence="8" type="ORF">SM757_13400</name>
</gene>
<dbReference type="PANTHER" id="PTHR42709:SF6">
    <property type="entry name" value="UNDECAPRENYL PHOSPHATE TRANSPORTER A"/>
    <property type="match status" value="1"/>
</dbReference>
<dbReference type="InterPro" id="IPR023695">
    <property type="entry name" value="Thiosulf_sulfurTrfase"/>
</dbReference>
<dbReference type="PANTHER" id="PTHR42709">
    <property type="entry name" value="ALKALINE PHOSPHATASE LIKE PROTEIN"/>
    <property type="match status" value="1"/>
</dbReference>
<feature type="transmembrane region" description="Helical" evidence="6">
    <location>
        <begin position="175"/>
        <end position="192"/>
    </location>
</feature>
<proteinExistence type="predicted"/>
<evidence type="ECO:0000256" key="4">
    <source>
        <dbReference type="ARBA" id="ARBA00022989"/>
    </source>
</evidence>
<dbReference type="InterPro" id="IPR036873">
    <property type="entry name" value="Rhodanese-like_dom_sf"/>
</dbReference>
<name>A0ABU5IFG8_9BURK</name>
<keyword evidence="9" id="KW-1185">Reference proteome</keyword>
<sequence length="322" mass="33896">MQALVDLLLRHGVLLVFVVTLAARVGAPVPAAPLLVVAGGLAAGGRFSLAAAMAVAVAANVVGDALWFAGGRRHGHRVMRLLCRVSLSPDSCVRRSELLIGRWGGSSLIAAKFVPGVSLVAAPMAGALDMPWLTFLFFGVVSGAIWSAAYLLLGLAFSHEVQRVLDVMADAGTKALIALGVLLAALVARRWWRRRRMQRDMAMPRVGVAELRELLQAQEPPLVLDVRAGSSLAMDLRRIPGARHVELGAVAALRDELHPQRSIVVYCNCPNDVSAAQAARVLQDHGFTNVRPLAGGLEAWFADAPPAGVAAPTADGPAPAAH</sequence>
<dbReference type="Pfam" id="PF00581">
    <property type="entry name" value="Rhodanese"/>
    <property type="match status" value="1"/>
</dbReference>
<keyword evidence="3 6" id="KW-0812">Transmembrane</keyword>
<dbReference type="PROSITE" id="PS50206">
    <property type="entry name" value="RHODANESE_3"/>
    <property type="match status" value="1"/>
</dbReference>
<dbReference type="EMBL" id="JAXOJX010000020">
    <property type="protein sequence ID" value="MDZ5457569.1"/>
    <property type="molecule type" value="Genomic_DNA"/>
</dbReference>
<evidence type="ECO:0000256" key="2">
    <source>
        <dbReference type="ARBA" id="ARBA00022475"/>
    </source>
</evidence>
<dbReference type="Proteomes" id="UP001293718">
    <property type="component" value="Unassembled WGS sequence"/>
</dbReference>
<evidence type="ECO:0000313" key="9">
    <source>
        <dbReference type="Proteomes" id="UP001293718"/>
    </source>
</evidence>
<feature type="transmembrane region" description="Helical" evidence="6">
    <location>
        <begin position="132"/>
        <end position="155"/>
    </location>
</feature>
<dbReference type="RefSeq" id="WP_322465857.1">
    <property type="nucleotide sequence ID" value="NZ_JAXOJX010000020.1"/>
</dbReference>
<feature type="transmembrane region" description="Helical" evidence="6">
    <location>
        <begin position="47"/>
        <end position="70"/>
    </location>
</feature>
<accession>A0ABU5IFG8</accession>
<feature type="domain" description="Rhodanese" evidence="7">
    <location>
        <begin position="217"/>
        <end position="309"/>
    </location>
</feature>
<dbReference type="SUPFAM" id="SSF52821">
    <property type="entry name" value="Rhodanese/Cell cycle control phosphatase"/>
    <property type="match status" value="1"/>
</dbReference>
<evidence type="ECO:0000256" key="1">
    <source>
        <dbReference type="ARBA" id="ARBA00004651"/>
    </source>
</evidence>
<dbReference type="InterPro" id="IPR001763">
    <property type="entry name" value="Rhodanese-like_dom"/>
</dbReference>
<keyword evidence="4 6" id="KW-1133">Transmembrane helix</keyword>
<keyword evidence="5 6" id="KW-0472">Membrane</keyword>
<keyword evidence="2" id="KW-1003">Cell membrane</keyword>
<organism evidence="8 9">
    <name type="scientific">Azohydromonas lata</name>
    <dbReference type="NCBI Taxonomy" id="45677"/>
    <lineage>
        <taxon>Bacteria</taxon>
        <taxon>Pseudomonadati</taxon>
        <taxon>Pseudomonadota</taxon>
        <taxon>Betaproteobacteria</taxon>
        <taxon>Burkholderiales</taxon>
        <taxon>Sphaerotilaceae</taxon>
        <taxon>Azohydromonas</taxon>
    </lineage>
</organism>
<dbReference type="SMART" id="SM00450">
    <property type="entry name" value="RHOD"/>
    <property type="match status" value="1"/>
</dbReference>
<evidence type="ECO:0000313" key="8">
    <source>
        <dbReference type="EMBL" id="MDZ5457569.1"/>
    </source>
</evidence>
<dbReference type="CDD" id="cd01444">
    <property type="entry name" value="GlpE_ST"/>
    <property type="match status" value="1"/>
</dbReference>
<dbReference type="Gene3D" id="3.40.250.10">
    <property type="entry name" value="Rhodanese-like domain"/>
    <property type="match status" value="1"/>
</dbReference>
<dbReference type="InterPro" id="IPR032816">
    <property type="entry name" value="VTT_dom"/>
</dbReference>
<reference evidence="8 9" key="1">
    <citation type="submission" date="2023-11" db="EMBL/GenBank/DDBJ databases">
        <title>Draft genome of Azohydromonas lata strain H1 (DSM1123), a polyhydroxyalkanoate producer.</title>
        <authorList>
            <person name="Traversa D."/>
            <person name="D'Addabbo P."/>
            <person name="Pazzani C."/>
            <person name="Manzari C."/>
            <person name="Chiara M."/>
            <person name="Scrascia M."/>
        </authorList>
    </citation>
    <scope>NUCLEOTIDE SEQUENCE [LARGE SCALE GENOMIC DNA]</scope>
    <source>
        <strain evidence="8 9">H1</strain>
    </source>
</reference>
<evidence type="ECO:0000256" key="5">
    <source>
        <dbReference type="ARBA" id="ARBA00023136"/>
    </source>
</evidence>
<evidence type="ECO:0000259" key="7">
    <source>
        <dbReference type="PROSITE" id="PS50206"/>
    </source>
</evidence>
<evidence type="ECO:0000256" key="6">
    <source>
        <dbReference type="SAM" id="Phobius"/>
    </source>
</evidence>